<dbReference type="EMBL" id="AUPC02000062">
    <property type="protein sequence ID" value="POG75325.1"/>
    <property type="molecule type" value="Genomic_DNA"/>
</dbReference>
<protein>
    <submittedName>
        <fullName evidence="2">Uncharacterized protein</fullName>
    </submittedName>
</protein>
<comment type="caution">
    <text evidence="2">The sequence shown here is derived from an EMBL/GenBank/DDBJ whole genome shotgun (WGS) entry which is preliminary data.</text>
</comment>
<name>A0A2P4QCG8_RHIID</name>
<reference evidence="2 3" key="2">
    <citation type="journal article" date="2018" name="New Phytol.">
        <title>High intraspecific genome diversity in the model arbuscular mycorrhizal symbiont Rhizophagus irregularis.</title>
        <authorList>
            <person name="Chen E.C.H."/>
            <person name="Morin E."/>
            <person name="Beaudet D."/>
            <person name="Noel J."/>
            <person name="Yildirir G."/>
            <person name="Ndikumana S."/>
            <person name="Charron P."/>
            <person name="St-Onge C."/>
            <person name="Giorgi J."/>
            <person name="Kruger M."/>
            <person name="Marton T."/>
            <person name="Ropars J."/>
            <person name="Grigoriev I.V."/>
            <person name="Hainaut M."/>
            <person name="Henrissat B."/>
            <person name="Roux C."/>
            <person name="Martin F."/>
            <person name="Corradi N."/>
        </authorList>
    </citation>
    <scope>NUCLEOTIDE SEQUENCE [LARGE SCALE GENOMIC DNA]</scope>
    <source>
        <strain evidence="2 3">DAOM 197198</strain>
    </source>
</reference>
<dbReference type="Proteomes" id="UP000018888">
    <property type="component" value="Unassembled WGS sequence"/>
</dbReference>
<dbReference type="VEuPathDB" id="FungiDB:RhiirFUN_021871"/>
<gene>
    <name evidence="2" type="ORF">GLOIN_2v1770383</name>
</gene>
<proteinExistence type="predicted"/>
<organism evidence="2 3">
    <name type="scientific">Rhizophagus irregularis (strain DAOM 181602 / DAOM 197198 / MUCL 43194)</name>
    <name type="common">Arbuscular mycorrhizal fungus</name>
    <name type="synonym">Glomus intraradices</name>
    <dbReference type="NCBI Taxonomy" id="747089"/>
    <lineage>
        <taxon>Eukaryota</taxon>
        <taxon>Fungi</taxon>
        <taxon>Fungi incertae sedis</taxon>
        <taxon>Mucoromycota</taxon>
        <taxon>Glomeromycotina</taxon>
        <taxon>Glomeromycetes</taxon>
        <taxon>Glomerales</taxon>
        <taxon>Glomeraceae</taxon>
        <taxon>Rhizophagus</taxon>
    </lineage>
</organism>
<reference evidence="2 3" key="1">
    <citation type="journal article" date="2013" name="Proc. Natl. Acad. Sci. U.S.A.">
        <title>Genome of an arbuscular mycorrhizal fungus provides insight into the oldest plant symbiosis.</title>
        <authorList>
            <person name="Tisserant E."/>
            <person name="Malbreil M."/>
            <person name="Kuo A."/>
            <person name="Kohler A."/>
            <person name="Symeonidi A."/>
            <person name="Balestrini R."/>
            <person name="Charron P."/>
            <person name="Duensing N."/>
            <person name="Frei Dit Frey N."/>
            <person name="Gianinazzi-Pearson V."/>
            <person name="Gilbert L.B."/>
            <person name="Handa Y."/>
            <person name="Herr J.R."/>
            <person name="Hijri M."/>
            <person name="Koul R."/>
            <person name="Kawaguchi M."/>
            <person name="Krajinski F."/>
            <person name="Lammers P.J."/>
            <person name="Masclaux F.G."/>
            <person name="Murat C."/>
            <person name="Morin E."/>
            <person name="Ndikumana S."/>
            <person name="Pagni M."/>
            <person name="Petitpierre D."/>
            <person name="Requena N."/>
            <person name="Rosikiewicz P."/>
            <person name="Riley R."/>
            <person name="Saito K."/>
            <person name="San Clemente H."/>
            <person name="Shapiro H."/>
            <person name="van Tuinen D."/>
            <person name="Becard G."/>
            <person name="Bonfante P."/>
            <person name="Paszkowski U."/>
            <person name="Shachar-Hill Y.Y."/>
            <person name="Tuskan G.A."/>
            <person name="Young P.W."/>
            <person name="Sanders I.R."/>
            <person name="Henrissat B."/>
            <person name="Rensing S.A."/>
            <person name="Grigoriev I.V."/>
            <person name="Corradi N."/>
            <person name="Roux C."/>
            <person name="Martin F."/>
        </authorList>
    </citation>
    <scope>NUCLEOTIDE SEQUENCE [LARGE SCALE GENOMIC DNA]</scope>
    <source>
        <strain evidence="2 3">DAOM 197198</strain>
    </source>
</reference>
<evidence type="ECO:0000313" key="3">
    <source>
        <dbReference type="Proteomes" id="UP000018888"/>
    </source>
</evidence>
<dbReference type="AlphaFoldDB" id="A0A2P4QCG8"/>
<keyword evidence="3" id="KW-1185">Reference proteome</keyword>
<accession>A0A2P4QCG8</accession>
<evidence type="ECO:0000313" key="2">
    <source>
        <dbReference type="EMBL" id="POG75325.1"/>
    </source>
</evidence>
<sequence length="814" mass="94592">MINFRNARSEIKERDEDEPQQFPLLPEYESEDEMIMIETNGESEDDRETQDLPVEEEDLYEPSVIRINEDSSEETLNWNTIKEKVDTYRKQLKKGKYAVDTLYYFLIDYSGFHGPTSNLLSGYFPKMLNALPKNMRFCVSTLSEEETKFFDLLLRTEDIADIKTVTEEEKILKRLANNIFDAITMHGRDDLFEVEHMFRNIVPLLDATIRKDNHYRVKYGETLLEATANRRNKGTDPNDRARIGYKVDVIFEYRISWAPVIGCMEVSGGLPRCSRSKEWDDTRKLGLELRDLWLDAMEKLAGANANEIVWWGLTVVGLKIRVYALAAAGGLFHLVLMYECLLPSSPVDLVNLELAYLVLKEYKKKLDETRDILCKLNQERIKLITRGKRGSDELLREVGKKPEIINTPEPRKRKLLRHMISYMASFFWNWSSYFPTFTCIMKPSLKTQDLPVEEEDLYEPSVIRINEDSSEETLNWNTIKEKVDTYRKQLKKGKYAVDTLYYFLIDYSGFHGPTSNLLSGYFPKMLNALPKNMRFCVSTLSEEETKFFDLLLRTEDIADIKTVTEEEKILKRLANNIFDAITMHGRDDLFEVEHMFRNIVPLLDATIRKDNHYRVKYGETLLEATANRRNKGTDPNDRARIGYKVDVIFEYRISWAPVIGCMEVSGGLPRCSRSKEWDDTRKLGLELRDLWLDAMEKLAGANANEIVWWGLTVVGLKIRVYALAAAGGLFHLVLMYECLLPSSPVDLVNLELAYLVLKEYKKKLDETRDILCKLNQERIKLITRGKRGSDELLREVGKKPEIINTPEPRKRSRQ</sequence>
<feature type="region of interest" description="Disordered" evidence="1">
    <location>
        <begin position="1"/>
        <end position="50"/>
    </location>
</feature>
<evidence type="ECO:0000256" key="1">
    <source>
        <dbReference type="SAM" id="MobiDB-lite"/>
    </source>
</evidence>
<feature type="compositionally biased region" description="Acidic residues" evidence="1">
    <location>
        <begin position="28"/>
        <end position="50"/>
    </location>
</feature>